<dbReference type="RefSeq" id="XP_022645714.1">
    <property type="nucleotide sequence ID" value="XM_022789979.1"/>
</dbReference>
<name>A0A7M7JBN7_VARDE</name>
<dbReference type="SMR" id="A0A7M7JBN7"/>
<dbReference type="Proteomes" id="UP000594260">
    <property type="component" value="Unplaced"/>
</dbReference>
<evidence type="ECO:0008006" key="4">
    <source>
        <dbReference type="Google" id="ProtNLM"/>
    </source>
</evidence>
<reference evidence="2" key="1">
    <citation type="submission" date="2021-01" db="UniProtKB">
        <authorList>
            <consortium name="EnsemblMetazoa"/>
        </authorList>
    </citation>
    <scope>IDENTIFICATION</scope>
</reference>
<evidence type="ECO:0000256" key="1">
    <source>
        <dbReference type="SAM" id="SignalP"/>
    </source>
</evidence>
<dbReference type="OrthoDB" id="6507909at2759"/>
<dbReference type="KEGG" id="vde:111243821"/>
<dbReference type="InParanoid" id="A0A7M7JBN7"/>
<feature type="signal peptide" evidence="1">
    <location>
        <begin position="1"/>
        <end position="21"/>
    </location>
</feature>
<dbReference type="GeneID" id="111243821"/>
<dbReference type="EnsemblMetazoa" id="XM_022789979">
    <property type="protein sequence ID" value="XP_022645714"/>
    <property type="gene ID" value="LOC111243821"/>
</dbReference>
<evidence type="ECO:0000313" key="3">
    <source>
        <dbReference type="Proteomes" id="UP000594260"/>
    </source>
</evidence>
<accession>A0A7M7JBN7</accession>
<keyword evidence="3" id="KW-1185">Reference proteome</keyword>
<evidence type="ECO:0000313" key="2">
    <source>
        <dbReference type="EnsemblMetazoa" id="XP_022645714"/>
    </source>
</evidence>
<sequence>MKTFIGLVLVGMAMAAPPASGGPEAGKPPTIEWGKCSQLKPSDSERMTKAAVVEKCVQSLPLPEAGKASQAEIEKHREDVTTCALKAEGWFDDKGVYKFDRARDEIKNKKLASDIETPVLEKHAECQKEAGEKHTSDYIKQVQLYQACMDFNISQICGIKVVS</sequence>
<proteinExistence type="predicted"/>
<organism evidence="2 3">
    <name type="scientific">Varroa destructor</name>
    <name type="common">Honeybee mite</name>
    <dbReference type="NCBI Taxonomy" id="109461"/>
    <lineage>
        <taxon>Eukaryota</taxon>
        <taxon>Metazoa</taxon>
        <taxon>Ecdysozoa</taxon>
        <taxon>Arthropoda</taxon>
        <taxon>Chelicerata</taxon>
        <taxon>Arachnida</taxon>
        <taxon>Acari</taxon>
        <taxon>Parasitiformes</taxon>
        <taxon>Mesostigmata</taxon>
        <taxon>Gamasina</taxon>
        <taxon>Dermanyssoidea</taxon>
        <taxon>Varroidae</taxon>
        <taxon>Varroa</taxon>
    </lineage>
</organism>
<protein>
    <recommendedName>
        <fullName evidence="4">Secreted protein</fullName>
    </recommendedName>
</protein>
<feature type="chain" id="PRO_5029908092" description="Secreted protein" evidence="1">
    <location>
        <begin position="22"/>
        <end position="163"/>
    </location>
</feature>
<keyword evidence="1" id="KW-0732">Signal</keyword>
<dbReference type="AlphaFoldDB" id="A0A7M7JBN7"/>
<dbReference type="OMA" id="AKHDECS"/>